<feature type="binding site" evidence="1">
    <location>
        <position position="346"/>
    </location>
    <ligand>
        <name>CTP</name>
        <dbReference type="ChEBI" id="CHEBI:37563"/>
    </ligand>
</feature>
<comment type="similarity">
    <text evidence="1 2">In the N-terminal section; belongs to the HFCD (homo-oligomeric flavin containing Cys decarboxylase) superfamily.</text>
</comment>
<dbReference type="InterPro" id="IPR035929">
    <property type="entry name" value="CoaB-like_sf"/>
</dbReference>
<dbReference type="EC" id="4.1.1.36" evidence="1"/>
<dbReference type="GO" id="GO:0071513">
    <property type="term" value="C:phosphopantothenoylcysteine decarboxylase complex"/>
    <property type="evidence" value="ECO:0007669"/>
    <property type="project" value="TreeGrafter"/>
</dbReference>
<evidence type="ECO:0000256" key="2">
    <source>
        <dbReference type="RuleBase" id="RU364078"/>
    </source>
</evidence>
<organism evidence="5 6">
    <name type="scientific">Neoasaia chiangmaiensis</name>
    <dbReference type="NCBI Taxonomy" id="320497"/>
    <lineage>
        <taxon>Bacteria</taxon>
        <taxon>Pseudomonadati</taxon>
        <taxon>Pseudomonadota</taxon>
        <taxon>Alphaproteobacteria</taxon>
        <taxon>Acetobacterales</taxon>
        <taxon>Acetobacteraceae</taxon>
        <taxon>Neoasaia</taxon>
    </lineage>
</organism>
<dbReference type="InterPro" id="IPR007085">
    <property type="entry name" value="DNA/pantothenate-metab_flavo_C"/>
</dbReference>
<name>A0A1U9KMN4_9PROT</name>
<dbReference type="GO" id="GO:0004633">
    <property type="term" value="F:phosphopantothenoylcysteine decarboxylase activity"/>
    <property type="evidence" value="ECO:0007669"/>
    <property type="project" value="UniProtKB-UniRule"/>
</dbReference>
<keyword evidence="1 2" id="KW-0288">FMN</keyword>
<dbReference type="SUPFAM" id="SSF102645">
    <property type="entry name" value="CoaB-like"/>
    <property type="match status" value="1"/>
</dbReference>
<dbReference type="Pfam" id="PF04127">
    <property type="entry name" value="DFP"/>
    <property type="match status" value="1"/>
</dbReference>
<evidence type="ECO:0000256" key="1">
    <source>
        <dbReference type="HAMAP-Rule" id="MF_02225"/>
    </source>
</evidence>
<feature type="domain" description="Flavoprotein" evidence="3">
    <location>
        <begin position="6"/>
        <end position="176"/>
    </location>
</feature>
<dbReference type="GO" id="GO:0046872">
    <property type="term" value="F:metal ion binding"/>
    <property type="evidence" value="ECO:0007669"/>
    <property type="project" value="UniProtKB-KW"/>
</dbReference>
<dbReference type="NCBIfam" id="TIGR00521">
    <property type="entry name" value="coaBC_dfp"/>
    <property type="match status" value="1"/>
</dbReference>
<dbReference type="Pfam" id="PF02441">
    <property type="entry name" value="Flavoprotein"/>
    <property type="match status" value="1"/>
</dbReference>
<dbReference type="RefSeq" id="WP_077806029.1">
    <property type="nucleotide sequence ID" value="NZ_BJXS01000004.1"/>
</dbReference>
<feature type="binding site" evidence="1">
    <location>
        <position position="291"/>
    </location>
    <ligand>
        <name>CTP</name>
        <dbReference type="ChEBI" id="CHEBI:37563"/>
    </ligand>
</feature>
<dbReference type="Gene3D" id="3.40.50.10300">
    <property type="entry name" value="CoaB-like"/>
    <property type="match status" value="1"/>
</dbReference>
<evidence type="ECO:0000313" key="5">
    <source>
        <dbReference type="EMBL" id="AQS87061.1"/>
    </source>
</evidence>
<evidence type="ECO:0000259" key="3">
    <source>
        <dbReference type="Pfam" id="PF02441"/>
    </source>
</evidence>
<dbReference type="OrthoDB" id="9802554at2"/>
<dbReference type="STRING" id="320497.A0U93_02905"/>
<dbReference type="HAMAP" id="MF_02225">
    <property type="entry name" value="CoaBC"/>
    <property type="match status" value="1"/>
</dbReference>
<comment type="cofactor">
    <cofactor evidence="1">
        <name>FMN</name>
        <dbReference type="ChEBI" id="CHEBI:58210"/>
    </cofactor>
    <text evidence="1">Binds 1 FMN per subunit.</text>
</comment>
<dbReference type="AlphaFoldDB" id="A0A1U9KMN4"/>
<gene>
    <name evidence="1" type="primary">coaBC</name>
    <name evidence="5" type="ORF">A0U93_02905</name>
</gene>
<comment type="function">
    <text evidence="1">Catalyzes two sequential steps in the biosynthesis of coenzyme A. In the first step cysteine is conjugated to 4'-phosphopantothenate to form 4-phosphopantothenoylcysteine. In the second step the latter compound is decarboxylated to form 4'-phosphopantotheine.</text>
</comment>
<comment type="catalytic activity">
    <reaction evidence="1 2">
        <text>(R)-4'-phosphopantothenate + L-cysteine + CTP = N-[(R)-4-phosphopantothenoyl]-L-cysteine + CMP + diphosphate + H(+)</text>
        <dbReference type="Rhea" id="RHEA:19397"/>
        <dbReference type="ChEBI" id="CHEBI:10986"/>
        <dbReference type="ChEBI" id="CHEBI:15378"/>
        <dbReference type="ChEBI" id="CHEBI:33019"/>
        <dbReference type="ChEBI" id="CHEBI:35235"/>
        <dbReference type="ChEBI" id="CHEBI:37563"/>
        <dbReference type="ChEBI" id="CHEBI:59458"/>
        <dbReference type="ChEBI" id="CHEBI:60377"/>
        <dbReference type="EC" id="6.3.2.5"/>
    </reaction>
</comment>
<reference evidence="5 6" key="1">
    <citation type="submission" date="2016-03" db="EMBL/GenBank/DDBJ databases">
        <title>Acetic acid bacteria sequencing.</title>
        <authorList>
            <person name="Brandt J."/>
            <person name="Jakob F."/>
            <person name="Vogel R.F."/>
        </authorList>
    </citation>
    <scope>NUCLEOTIDE SEQUENCE [LARGE SCALE GENOMIC DNA]</scope>
    <source>
        <strain evidence="5 6">NBRC 101099</strain>
    </source>
</reference>
<comment type="caution">
    <text evidence="1">Lacks conserved residue(s) required for the propagation of feature annotation.</text>
</comment>
<keyword evidence="1" id="KW-0460">Magnesium</keyword>
<comment type="cofactor">
    <cofactor evidence="1">
        <name>Mg(2+)</name>
        <dbReference type="ChEBI" id="CHEBI:18420"/>
    </cofactor>
</comment>
<dbReference type="PANTHER" id="PTHR14359:SF6">
    <property type="entry name" value="PHOSPHOPANTOTHENOYLCYSTEINE DECARBOXYLASE"/>
    <property type="match status" value="1"/>
</dbReference>
<keyword evidence="1 2" id="KW-0210">Decarboxylase</keyword>
<proteinExistence type="inferred from homology"/>
<feature type="domain" description="DNA/pantothenate metabolism flavoprotein C-terminal" evidence="4">
    <location>
        <begin position="190"/>
        <end position="399"/>
    </location>
</feature>
<comment type="similarity">
    <text evidence="1 2">In the C-terminal section; belongs to the PPC synthetase family.</text>
</comment>
<keyword evidence="1 2" id="KW-0285">Flavoprotein</keyword>
<accession>A0A1U9KMN4</accession>
<dbReference type="PANTHER" id="PTHR14359">
    <property type="entry name" value="HOMO-OLIGOMERIC FLAVIN CONTAINING CYS DECARBOXYLASE FAMILY"/>
    <property type="match status" value="1"/>
</dbReference>
<dbReference type="GO" id="GO:0015937">
    <property type="term" value="P:coenzyme A biosynthetic process"/>
    <property type="evidence" value="ECO:0007669"/>
    <property type="project" value="UniProtKB-UniRule"/>
</dbReference>
<dbReference type="InterPro" id="IPR036551">
    <property type="entry name" value="Flavin_trans-like"/>
</dbReference>
<sequence>MHAGSRVLLIIGGGIAAYKCLELIRNLRGRHIAVTCVMTDAAKHFVTPLAVQTLAGEPVHDTLFSPTAESEIGHIALSRSADLVVVCPASANLLARMRAGIADDLATTLLLATDTPVLVAPAMNVRMWTHPATQDNVAVLRQRGIQFVGPVDGDMACGEFGPGRLTEPDEIATRIAMLLAAPRSADRPLIGRKALVTAGPTHEPIDPVRFIANRSSGKQGYAIAAALHDMGADVTLVSGPTTLPTPAGVQRIDVETAREMLAACRRALPVDIAVCVAAVGDWRPTAPSTVKLKKTPVTPRALELIENPDILAEISRPGPERPQLVVGFAAETDAHLADAVHKRQRKGCDWLVANDVSPGADIFGSAENQVSLVSEAGVDPWPRMPKNAVAARLATLIARHLVGDG</sequence>
<dbReference type="InterPro" id="IPR003382">
    <property type="entry name" value="Flavoprotein"/>
</dbReference>
<evidence type="ECO:0000313" key="6">
    <source>
        <dbReference type="Proteomes" id="UP000188604"/>
    </source>
</evidence>
<comment type="catalytic activity">
    <reaction evidence="1 2">
        <text>N-[(R)-4-phosphopantothenoyl]-L-cysteine + H(+) = (R)-4'-phosphopantetheine + CO2</text>
        <dbReference type="Rhea" id="RHEA:16793"/>
        <dbReference type="ChEBI" id="CHEBI:15378"/>
        <dbReference type="ChEBI" id="CHEBI:16526"/>
        <dbReference type="ChEBI" id="CHEBI:59458"/>
        <dbReference type="ChEBI" id="CHEBI:61723"/>
        <dbReference type="EC" id="4.1.1.36"/>
    </reaction>
</comment>
<keyword evidence="1 2" id="KW-0456">Lyase</keyword>
<feature type="binding site" evidence="1">
    <location>
        <position position="342"/>
    </location>
    <ligand>
        <name>CTP</name>
        <dbReference type="ChEBI" id="CHEBI:37563"/>
    </ligand>
</feature>
<comment type="pathway">
    <text evidence="1 2">Cofactor biosynthesis; coenzyme A biosynthesis; CoA from (R)-pantothenate: step 3/5.</text>
</comment>
<keyword evidence="6" id="KW-1185">Reference proteome</keyword>
<dbReference type="SUPFAM" id="SSF52507">
    <property type="entry name" value="Homo-oligomeric flavin-containing Cys decarboxylases, HFCD"/>
    <property type="match status" value="1"/>
</dbReference>
<dbReference type="Proteomes" id="UP000188604">
    <property type="component" value="Chromosome"/>
</dbReference>
<dbReference type="EC" id="6.3.2.5" evidence="1"/>
<keyword evidence="1 2" id="KW-0436">Ligase</keyword>
<protein>
    <recommendedName>
        <fullName evidence="1">Coenzyme A biosynthesis bifunctional protein CoaBC</fullName>
    </recommendedName>
    <alternativeName>
        <fullName evidence="1">DNA/pantothenate metabolism flavoprotein</fullName>
    </alternativeName>
    <alternativeName>
        <fullName evidence="1">Phosphopantothenoylcysteine synthetase/decarboxylase</fullName>
        <shortName evidence="1">PPCS-PPCDC</shortName>
    </alternativeName>
    <domain>
        <recommendedName>
            <fullName evidence="1">Phosphopantothenoylcysteine decarboxylase</fullName>
            <shortName evidence="1">PPC decarboxylase</shortName>
            <shortName evidence="1">PPC-DC</shortName>
            <ecNumber evidence="1">4.1.1.36</ecNumber>
        </recommendedName>
        <alternativeName>
            <fullName evidence="1">CoaC</fullName>
        </alternativeName>
    </domain>
    <domain>
        <recommendedName>
            <fullName evidence="1">Phosphopantothenate--cysteine ligase</fullName>
            <ecNumber evidence="1">6.3.2.5</ecNumber>
        </recommendedName>
        <alternativeName>
            <fullName evidence="1">CoaB</fullName>
        </alternativeName>
        <alternativeName>
            <fullName evidence="1">Phosphopantothenoylcysteine synthetase</fullName>
            <shortName evidence="1">PPC synthetase</shortName>
            <shortName evidence="1">PPC-S</shortName>
        </alternativeName>
    </domain>
</protein>
<dbReference type="KEGG" id="nch:A0U93_02905"/>
<keyword evidence="1" id="KW-0511">Multifunctional enzyme</keyword>
<dbReference type="GO" id="GO:0004632">
    <property type="term" value="F:phosphopantothenate--cysteine ligase activity"/>
    <property type="evidence" value="ECO:0007669"/>
    <property type="project" value="UniProtKB-UniRule"/>
</dbReference>
<comment type="function">
    <text evidence="2">Catalyzes two steps in the biosynthesis of coenzyme A. In the first step cysteine is conjugated to 4'-phosphopantothenate to form 4-phosphopantothenoylcysteine, in the latter compound is decarboxylated to form 4'-phosphopantotheine.</text>
</comment>
<dbReference type="GO" id="GO:0015941">
    <property type="term" value="P:pantothenate catabolic process"/>
    <property type="evidence" value="ECO:0007669"/>
    <property type="project" value="InterPro"/>
</dbReference>
<dbReference type="Gene3D" id="3.40.50.1950">
    <property type="entry name" value="Flavin prenyltransferase-like"/>
    <property type="match status" value="1"/>
</dbReference>
<comment type="pathway">
    <text evidence="1 2">Cofactor biosynthesis; coenzyme A biosynthesis; CoA from (R)-pantothenate: step 2/5.</text>
</comment>
<dbReference type="GO" id="GO:0010181">
    <property type="term" value="F:FMN binding"/>
    <property type="evidence" value="ECO:0007669"/>
    <property type="project" value="UniProtKB-UniRule"/>
</dbReference>
<feature type="binding site" evidence="1">
    <location>
        <begin position="308"/>
        <end position="311"/>
    </location>
    <ligand>
        <name>CTP</name>
        <dbReference type="ChEBI" id="CHEBI:37563"/>
    </ligand>
</feature>
<evidence type="ECO:0000259" key="4">
    <source>
        <dbReference type="Pfam" id="PF04127"/>
    </source>
</evidence>
<feature type="region of interest" description="Phosphopantothenate--cysteine ligase" evidence="1">
    <location>
        <begin position="194"/>
        <end position="405"/>
    </location>
</feature>
<feature type="binding site" evidence="1">
    <location>
        <position position="328"/>
    </location>
    <ligand>
        <name>CTP</name>
        <dbReference type="ChEBI" id="CHEBI:37563"/>
    </ligand>
</feature>
<feature type="binding site" evidence="1">
    <location>
        <position position="281"/>
    </location>
    <ligand>
        <name>CTP</name>
        <dbReference type="ChEBI" id="CHEBI:37563"/>
    </ligand>
</feature>
<keyword evidence="1" id="KW-0479">Metal-binding</keyword>
<feature type="region of interest" description="Phosphopantothenoylcysteine decarboxylase" evidence="1">
    <location>
        <begin position="1"/>
        <end position="193"/>
    </location>
</feature>
<dbReference type="InterPro" id="IPR005252">
    <property type="entry name" value="CoaBC"/>
</dbReference>
<dbReference type="UniPathway" id="UPA00241">
    <property type="reaction ID" value="UER00353"/>
</dbReference>
<dbReference type="EMBL" id="CP014691">
    <property type="protein sequence ID" value="AQS87061.1"/>
    <property type="molecule type" value="Genomic_DNA"/>
</dbReference>
<feature type="active site" description="Proton donor" evidence="1">
    <location>
        <position position="157"/>
    </location>
</feature>